<feature type="region of interest" description="Disordered" evidence="1">
    <location>
        <begin position="1"/>
        <end position="30"/>
    </location>
</feature>
<accession>A0A8S9IWJ2</accession>
<evidence type="ECO:0000256" key="1">
    <source>
        <dbReference type="SAM" id="MobiDB-lite"/>
    </source>
</evidence>
<gene>
    <name evidence="2" type="ORF">F2Q70_00005824</name>
</gene>
<dbReference type="PANTHER" id="PTHR37259">
    <property type="entry name" value="OS07G0474300 PROTEIN"/>
    <property type="match status" value="1"/>
</dbReference>
<dbReference type="AlphaFoldDB" id="A0A8S9IWJ2"/>
<dbReference type="PANTHER" id="PTHR37259:SF3">
    <property type="entry name" value="TPX2 C-TERMINAL DOMAIN-CONTAINING PROTEIN"/>
    <property type="match status" value="1"/>
</dbReference>
<dbReference type="EMBL" id="QGKY02001015">
    <property type="protein sequence ID" value="KAF2573227.1"/>
    <property type="molecule type" value="Genomic_DNA"/>
</dbReference>
<protein>
    <submittedName>
        <fullName evidence="2">Uncharacterized protein</fullName>
    </submittedName>
</protein>
<organism evidence="2">
    <name type="scientific">Brassica cretica</name>
    <name type="common">Mustard</name>
    <dbReference type="NCBI Taxonomy" id="69181"/>
    <lineage>
        <taxon>Eukaryota</taxon>
        <taxon>Viridiplantae</taxon>
        <taxon>Streptophyta</taxon>
        <taxon>Embryophyta</taxon>
        <taxon>Tracheophyta</taxon>
        <taxon>Spermatophyta</taxon>
        <taxon>Magnoliopsida</taxon>
        <taxon>eudicotyledons</taxon>
        <taxon>Gunneridae</taxon>
        <taxon>Pentapetalae</taxon>
        <taxon>rosids</taxon>
        <taxon>malvids</taxon>
        <taxon>Brassicales</taxon>
        <taxon>Brassicaceae</taxon>
        <taxon>Brassiceae</taxon>
        <taxon>Brassica</taxon>
    </lineage>
</organism>
<reference evidence="2" key="1">
    <citation type="submission" date="2019-12" db="EMBL/GenBank/DDBJ databases">
        <title>Genome sequencing and annotation of Brassica cretica.</title>
        <authorList>
            <person name="Studholme D.J."/>
            <person name="Sarris P.F."/>
        </authorList>
    </citation>
    <scope>NUCLEOTIDE SEQUENCE</scope>
    <source>
        <strain evidence="2">PFS-102/07</strain>
        <tissue evidence="2">Leaf</tissue>
    </source>
</reference>
<name>A0A8S9IWJ2_BRACR</name>
<sequence>MTKPGRRLSDGDVEAKLPIESEDVKTRAEASNLENLAADSAPVFERGRFYEEYSARRNERLKRKNGGEESVVKGTPYNLGVEPITTKRRVTAKKKTTVETTEPRYSLRSMSMSMTTENKKPPLPLPLPINVAVTSAKKKTVTTTMRDRRI</sequence>
<proteinExistence type="predicted"/>
<comment type="caution">
    <text evidence="2">The sequence shown here is derived from an EMBL/GenBank/DDBJ whole genome shotgun (WGS) entry which is preliminary data.</text>
</comment>
<evidence type="ECO:0000313" key="2">
    <source>
        <dbReference type="EMBL" id="KAF2573227.1"/>
    </source>
</evidence>
<feature type="compositionally biased region" description="Basic and acidic residues" evidence="1">
    <location>
        <begin position="7"/>
        <end position="28"/>
    </location>
</feature>